<feature type="region of interest" description="Disordered" evidence="1">
    <location>
        <begin position="63"/>
        <end position="85"/>
    </location>
</feature>
<proteinExistence type="predicted"/>
<dbReference type="AlphaFoldDB" id="A0A9N7TVP1"/>
<dbReference type="EMBL" id="CADEAL010000381">
    <property type="protein sequence ID" value="CAB1419336.1"/>
    <property type="molecule type" value="Genomic_DNA"/>
</dbReference>
<protein>
    <submittedName>
        <fullName evidence="2">Uncharacterized protein</fullName>
    </submittedName>
</protein>
<comment type="caution">
    <text evidence="2">The sequence shown here is derived from an EMBL/GenBank/DDBJ whole genome shotgun (WGS) entry which is preliminary data.</text>
</comment>
<dbReference type="Proteomes" id="UP001153269">
    <property type="component" value="Unassembled WGS sequence"/>
</dbReference>
<keyword evidence="3" id="KW-1185">Reference proteome</keyword>
<evidence type="ECO:0000256" key="1">
    <source>
        <dbReference type="SAM" id="MobiDB-lite"/>
    </source>
</evidence>
<gene>
    <name evidence="2" type="ORF">PLEPLA_LOCUS7167</name>
</gene>
<feature type="compositionally biased region" description="Polar residues" evidence="1">
    <location>
        <begin position="66"/>
        <end position="78"/>
    </location>
</feature>
<name>A0A9N7TVP1_PLEPL</name>
<evidence type="ECO:0000313" key="3">
    <source>
        <dbReference type="Proteomes" id="UP001153269"/>
    </source>
</evidence>
<reference evidence="2" key="1">
    <citation type="submission" date="2020-03" db="EMBL/GenBank/DDBJ databases">
        <authorList>
            <person name="Weist P."/>
        </authorList>
    </citation>
    <scope>NUCLEOTIDE SEQUENCE</scope>
</reference>
<sequence length="106" mass="11714">MSSWANHRVDNVVIAFQRVLKTQTLHPPLYWHSGSSTMKHFVILRGAIQDSASCPRTLRHVDGSDWGSNSRPSVTVSGKENPDSSKTIAWGEITIIEDICSNPVAQ</sequence>
<evidence type="ECO:0000313" key="2">
    <source>
        <dbReference type="EMBL" id="CAB1419336.1"/>
    </source>
</evidence>
<organism evidence="2 3">
    <name type="scientific">Pleuronectes platessa</name>
    <name type="common">European plaice</name>
    <dbReference type="NCBI Taxonomy" id="8262"/>
    <lineage>
        <taxon>Eukaryota</taxon>
        <taxon>Metazoa</taxon>
        <taxon>Chordata</taxon>
        <taxon>Craniata</taxon>
        <taxon>Vertebrata</taxon>
        <taxon>Euteleostomi</taxon>
        <taxon>Actinopterygii</taxon>
        <taxon>Neopterygii</taxon>
        <taxon>Teleostei</taxon>
        <taxon>Neoteleostei</taxon>
        <taxon>Acanthomorphata</taxon>
        <taxon>Carangaria</taxon>
        <taxon>Pleuronectiformes</taxon>
        <taxon>Pleuronectoidei</taxon>
        <taxon>Pleuronectidae</taxon>
        <taxon>Pleuronectes</taxon>
    </lineage>
</organism>
<accession>A0A9N7TVP1</accession>